<sequence length="955" mass="112474">MEMGSEEEKWEKLDAEFDHFVVDMKPFVLKLPHRSERQRCALWIRKLCEPSGTGAGLMGRKNRNLYAKLLLHMLKRGALEGPFTHRPEPGTLKTLPSYMSIYFDEPNPAQAKVSSPEGLPDWVMGELGTSDHKLNESWKLSSGEDYSLVQSPTDVHSRNQYTAKLQTRSHSVSPTSREDGQNITPKSCEVHPQRSALSLDDSDIEARLNSWNLGIENPRYLRQKPIPVALMTPKCSLRKSSSLHDDPLLFRMHEKELDIKTKMIEAKYHEEKLKLQQKHDADVQKILERKNNEIEELKILYKKKQNEMEETVRKLEKKVQILIRDCQVIRETKENQITELKKICEQSTESLNNDWEKKLHNAVAEMEKEKFDLQKRHTENIQELLEDTNVRLNKMEGEYMAQTQSTNQMVKELESRVQQLTGEAENSNLQRQKLIQERLELERIYQIACNELQEVKARRNSLHKEKDHLVNDYEQNMKLLQTKYDADINLLKKEHALSASKASGMIKELEQNICQLKQQLQESELQRKQQLRDQENKFQMEKSHLKHTYEKKTHDLESELGKEKEEAQKKIHKLEEALKEKEEQLTRVTEVQRSQAQQADAALEEFKRQVELNSEKVYAEMKEQMEKVEADLTRSKSLREKQSKEFFWQLEDVKQRYEQQIVELKLEHEQEKTHLLQQHNAEKDSLVRDHEREIENLEKQLRAANMEHENQIQEFKKRDSQAIADMEAQVHKLREELIHVNSQRKQQLVELGLLREEEKQKAARDHETAVYKLKAESEKMKLELKRAHAAETDVALEKANSRLKQMEKEYTQKLAKSSQIIAELQTTISSLKEEKSRLQLAAERRLQDVTQKFEDEKKQLIRDNDRAIKALQDELENRSNQVRCAEKKLQHKELESQEQITYIRQEYETKFKGLMPASLRQELEDTISSLKSQVNFLQKRASILQEELTTYQGRR</sequence>
<dbReference type="PANTHER" id="PTHR18871">
    <property type="entry name" value="CENTROSOMAL PROTEIN OF 112 KDA"/>
    <property type="match status" value="1"/>
</dbReference>
<evidence type="ECO:0000256" key="1">
    <source>
        <dbReference type="SAM" id="Coils"/>
    </source>
</evidence>
<dbReference type="GeneID" id="106975337"/>
<dbReference type="Proteomes" id="UP001652583">
    <property type="component" value="Chromosome E1"/>
</dbReference>
<feature type="coiled-coil region" evidence="1">
    <location>
        <begin position="920"/>
        <end position="954"/>
    </location>
</feature>
<evidence type="ECO:0000313" key="5">
    <source>
        <dbReference type="RefSeq" id="XP_026903862.2"/>
    </source>
</evidence>
<proteinExistence type="predicted"/>
<organism evidence="4 6">
    <name type="scientific">Acinonyx jubatus</name>
    <name type="common">Cheetah</name>
    <dbReference type="NCBI Taxonomy" id="32536"/>
    <lineage>
        <taxon>Eukaryota</taxon>
        <taxon>Metazoa</taxon>
        <taxon>Chordata</taxon>
        <taxon>Craniata</taxon>
        <taxon>Vertebrata</taxon>
        <taxon>Euteleostomi</taxon>
        <taxon>Mammalia</taxon>
        <taxon>Eutheria</taxon>
        <taxon>Laurasiatheria</taxon>
        <taxon>Carnivora</taxon>
        <taxon>Feliformia</taxon>
        <taxon>Felidae</taxon>
        <taxon>Felinae</taxon>
        <taxon>Acinonyx</taxon>
    </lineage>
</organism>
<gene>
    <name evidence="5 6" type="primary">CEP112</name>
</gene>
<keyword evidence="4" id="KW-1185">Reference proteome</keyword>
<dbReference type="KEGG" id="aju:106975337"/>
<keyword evidence="1" id="KW-0175">Coiled coil</keyword>
<dbReference type="InterPro" id="IPR027831">
    <property type="entry name" value="DUF4485"/>
</dbReference>
<feature type="compositionally biased region" description="Polar residues" evidence="2">
    <location>
        <begin position="164"/>
        <end position="185"/>
    </location>
</feature>
<evidence type="ECO:0000259" key="3">
    <source>
        <dbReference type="Pfam" id="PF14846"/>
    </source>
</evidence>
<feature type="coiled-coil region" evidence="1">
    <location>
        <begin position="789"/>
        <end position="895"/>
    </location>
</feature>
<evidence type="ECO:0000313" key="6">
    <source>
        <dbReference type="RefSeq" id="XP_026903863.2"/>
    </source>
</evidence>
<dbReference type="AlphaFoldDB" id="A0A6J1YGJ5"/>
<protein>
    <submittedName>
        <fullName evidence="5 6">Centrosomal protein of 112 kDa isoform X1</fullName>
    </submittedName>
</protein>
<feature type="region of interest" description="Disordered" evidence="2">
    <location>
        <begin position="540"/>
        <end position="568"/>
    </location>
</feature>
<dbReference type="Pfam" id="PF14846">
    <property type="entry name" value="DUF4485"/>
    <property type="match status" value="1"/>
</dbReference>
<dbReference type="InterPro" id="IPR055310">
    <property type="entry name" value="CEP112"/>
</dbReference>
<evidence type="ECO:0000256" key="2">
    <source>
        <dbReference type="SAM" id="MobiDB-lite"/>
    </source>
</evidence>
<dbReference type="RefSeq" id="XP_026903863.2">
    <property type="nucleotide sequence ID" value="XM_027048062.2"/>
</dbReference>
<dbReference type="PANTHER" id="PTHR18871:SF2">
    <property type="entry name" value="CENTROSOMAL PROTEIN OF 112 KDA"/>
    <property type="match status" value="1"/>
</dbReference>
<dbReference type="RefSeq" id="XP_026903862.2">
    <property type="nucleotide sequence ID" value="XM_027048061.2"/>
</dbReference>
<feature type="domain" description="DUF4485" evidence="3">
    <location>
        <begin position="13"/>
        <end position="98"/>
    </location>
</feature>
<feature type="coiled-coil region" evidence="1">
    <location>
        <begin position="287"/>
        <end position="332"/>
    </location>
</feature>
<feature type="coiled-coil region" evidence="1">
    <location>
        <begin position="356"/>
        <end position="472"/>
    </location>
</feature>
<evidence type="ECO:0000313" key="4">
    <source>
        <dbReference type="Proteomes" id="UP001652583"/>
    </source>
</evidence>
<name>A0A6J1YGJ5_ACIJB</name>
<accession>A0A6J1YGJ5</accession>
<feature type="region of interest" description="Disordered" evidence="2">
    <location>
        <begin position="164"/>
        <end position="196"/>
    </location>
</feature>
<reference evidence="5 6" key="1">
    <citation type="submission" date="2025-05" db="UniProtKB">
        <authorList>
            <consortium name="RefSeq"/>
        </authorList>
    </citation>
    <scope>IDENTIFICATION</scope>
    <source>
        <tissue evidence="5 6">Blood</tissue>
    </source>
</reference>